<dbReference type="GO" id="GO:0009505">
    <property type="term" value="C:plant-type cell wall"/>
    <property type="evidence" value="ECO:0000318"/>
    <property type="project" value="GO_Central"/>
</dbReference>
<feature type="binding site" evidence="18">
    <location>
        <position position="75"/>
    </location>
    <ligand>
        <name>Ca(2+)</name>
        <dbReference type="ChEBI" id="CHEBI:29108"/>
        <label>1</label>
    </ligand>
</feature>
<evidence type="ECO:0000256" key="13">
    <source>
        <dbReference type="ARBA" id="ARBA00023157"/>
    </source>
</evidence>
<reference evidence="24" key="2">
    <citation type="submission" date="2025-08" db="UniProtKB">
        <authorList>
            <consortium name="RefSeq"/>
        </authorList>
    </citation>
    <scope>IDENTIFICATION</scope>
    <source>
        <tissue evidence="24">Leaf</tissue>
    </source>
</reference>
<dbReference type="CDD" id="cd00693">
    <property type="entry name" value="secretory_peroxidase"/>
    <property type="match status" value="1"/>
</dbReference>
<accession>A0A9R0JKV0</accession>
<feature type="binding site" description="axial binding residue" evidence="18">
    <location>
        <position position="199"/>
    </location>
    <ligand>
        <name>heme b</name>
        <dbReference type="ChEBI" id="CHEBI:60344"/>
    </ligand>
    <ligandPart>
        <name>Fe</name>
        <dbReference type="ChEBI" id="CHEBI:18248"/>
    </ligandPart>
</feature>
<proteinExistence type="inferred from homology"/>
<feature type="signal peptide" evidence="21">
    <location>
        <begin position="1"/>
        <end position="30"/>
    </location>
</feature>
<evidence type="ECO:0000259" key="22">
    <source>
        <dbReference type="PROSITE" id="PS50873"/>
    </source>
</evidence>
<dbReference type="InterPro" id="IPR033905">
    <property type="entry name" value="Secretory_peroxidase"/>
</dbReference>
<feature type="site" description="Transition state stabilizer" evidence="19">
    <location>
        <position position="70"/>
    </location>
</feature>
<comment type="function">
    <text evidence="2">Removal of H(2)O(2), oxidation of toxic reductants, biosynthesis and degradation of lignin, suberization, auxin catabolism, response to environmental stresses such as wounding, pathogen attack and oxidative stress. These functions might be dependent on each isozyme/isoform in each plant tissue.</text>
</comment>
<evidence type="ECO:0000256" key="7">
    <source>
        <dbReference type="ARBA" id="ARBA00022617"/>
    </source>
</evidence>
<feature type="chain" id="PRO_5040530534" description="Peroxidase" evidence="21">
    <location>
        <begin position="31"/>
        <end position="324"/>
    </location>
</feature>
<evidence type="ECO:0000256" key="20">
    <source>
        <dbReference type="PIRSR" id="PIRSR600823-5"/>
    </source>
</evidence>
<dbReference type="GO" id="GO:0046872">
    <property type="term" value="F:metal ion binding"/>
    <property type="evidence" value="ECO:0007669"/>
    <property type="project" value="UniProtKB-UniRule"/>
</dbReference>
<keyword evidence="7 21" id="KW-0349">Heme</keyword>
<evidence type="ECO:0000256" key="17">
    <source>
        <dbReference type="PIRSR" id="PIRSR600823-2"/>
    </source>
</evidence>
<evidence type="ECO:0000256" key="11">
    <source>
        <dbReference type="ARBA" id="ARBA00023002"/>
    </source>
</evidence>
<evidence type="ECO:0000256" key="21">
    <source>
        <dbReference type="RuleBase" id="RU362060"/>
    </source>
</evidence>
<dbReference type="InterPro" id="IPR002016">
    <property type="entry name" value="Haem_peroxidase"/>
</dbReference>
<dbReference type="PROSITE" id="PS00436">
    <property type="entry name" value="PEROXIDASE_2"/>
    <property type="match status" value="1"/>
</dbReference>
<feature type="disulfide bond" evidence="20">
    <location>
        <begin position="206"/>
        <end position="231"/>
    </location>
</feature>
<evidence type="ECO:0000256" key="3">
    <source>
        <dbReference type="ARBA" id="ARBA00006873"/>
    </source>
</evidence>
<dbReference type="Pfam" id="PF00141">
    <property type="entry name" value="peroxidase"/>
    <property type="match status" value="1"/>
</dbReference>
<comment type="cofactor">
    <cofactor evidence="18 21">
        <name>Ca(2+)</name>
        <dbReference type="ChEBI" id="CHEBI:29108"/>
    </cofactor>
    <text evidence="18 21">Binds 2 calcium ions per subunit.</text>
</comment>
<feature type="disulfide bond" evidence="20">
    <location>
        <begin position="76"/>
        <end position="81"/>
    </location>
</feature>
<gene>
    <name evidence="24" type="primary">LOC110777722</name>
</gene>
<keyword evidence="9 21" id="KW-0732">Signal</keyword>
<dbReference type="InterPro" id="IPR019793">
    <property type="entry name" value="Peroxidases_heam-ligand_BS"/>
</dbReference>
<comment type="subcellular location">
    <subcellularLocation>
        <location evidence="21">Secreted</location>
    </subcellularLocation>
</comment>
<dbReference type="RefSeq" id="XP_021838005.1">
    <property type="nucleotide sequence ID" value="XM_021982313.2"/>
</dbReference>
<comment type="similarity">
    <text evidence="3">Belongs to the peroxidase family. Ascorbate peroxidase subfamily.</text>
</comment>
<evidence type="ECO:0000313" key="23">
    <source>
        <dbReference type="Proteomes" id="UP000813463"/>
    </source>
</evidence>
<feature type="binding site" evidence="18">
    <location>
        <position position="244"/>
    </location>
    <ligand>
        <name>Ca(2+)</name>
        <dbReference type="ChEBI" id="CHEBI:29108"/>
        <label>2</label>
    </ligand>
</feature>
<evidence type="ECO:0000256" key="14">
    <source>
        <dbReference type="ARBA" id="ARBA00023180"/>
    </source>
</evidence>
<keyword evidence="13 20" id="KW-1015">Disulfide bond</keyword>
<feature type="binding site" evidence="18">
    <location>
        <position position="80"/>
    </location>
    <ligand>
        <name>Ca(2+)</name>
        <dbReference type="ChEBI" id="CHEBI:29108"/>
        <label>1</label>
    </ligand>
</feature>
<feature type="active site" description="Proton acceptor" evidence="16">
    <location>
        <position position="74"/>
    </location>
</feature>
<keyword evidence="12 18" id="KW-0408">Iron</keyword>
<feature type="domain" description="Plant heme peroxidase family profile" evidence="22">
    <location>
        <begin position="33"/>
        <end position="324"/>
    </location>
</feature>
<dbReference type="SUPFAM" id="SSF48113">
    <property type="entry name" value="Heme-dependent peroxidases"/>
    <property type="match status" value="1"/>
</dbReference>
<dbReference type="FunFam" id="1.10.520.10:FF:000009">
    <property type="entry name" value="Peroxidase"/>
    <property type="match status" value="1"/>
</dbReference>
<evidence type="ECO:0000256" key="9">
    <source>
        <dbReference type="ARBA" id="ARBA00022729"/>
    </source>
</evidence>
<dbReference type="GeneID" id="110777722"/>
<keyword evidence="6 21" id="KW-0575">Peroxidase</keyword>
<feature type="binding site" evidence="17">
    <location>
        <position position="169"/>
    </location>
    <ligand>
        <name>substrate</name>
    </ligand>
</feature>
<dbReference type="PANTHER" id="PTHR31388">
    <property type="entry name" value="PEROXIDASE 72-RELATED"/>
    <property type="match status" value="1"/>
</dbReference>
<feature type="disulfide bond" evidence="20">
    <location>
        <begin position="43"/>
        <end position="120"/>
    </location>
</feature>
<evidence type="ECO:0000256" key="19">
    <source>
        <dbReference type="PIRSR" id="PIRSR600823-4"/>
    </source>
</evidence>
<feature type="binding site" evidence="18">
    <location>
        <position position="82"/>
    </location>
    <ligand>
        <name>Ca(2+)</name>
        <dbReference type="ChEBI" id="CHEBI:29108"/>
        <label>1</label>
    </ligand>
</feature>
<dbReference type="PANTHER" id="PTHR31388:SF264">
    <property type="entry name" value="PEROXIDASE 59"/>
    <property type="match status" value="1"/>
</dbReference>
<dbReference type="FunFam" id="1.10.420.10:FF:000001">
    <property type="entry name" value="Peroxidase"/>
    <property type="match status" value="1"/>
</dbReference>
<evidence type="ECO:0000256" key="12">
    <source>
        <dbReference type="ARBA" id="ARBA00023004"/>
    </source>
</evidence>
<keyword evidence="10 18" id="KW-0106">Calcium</keyword>
<evidence type="ECO:0000256" key="5">
    <source>
        <dbReference type="ARBA" id="ARBA00022525"/>
    </source>
</evidence>
<dbReference type="KEGG" id="soe:110777722"/>
<evidence type="ECO:0000313" key="24">
    <source>
        <dbReference type="RefSeq" id="XP_021838005.1"/>
    </source>
</evidence>
<evidence type="ECO:0000256" key="10">
    <source>
        <dbReference type="ARBA" id="ARBA00022837"/>
    </source>
</evidence>
<evidence type="ECO:0000256" key="18">
    <source>
        <dbReference type="PIRSR" id="PIRSR600823-3"/>
    </source>
</evidence>
<reference evidence="23" key="1">
    <citation type="journal article" date="2021" name="Nat. Commun.">
        <title>Genomic analyses provide insights into spinach domestication and the genetic basis of agronomic traits.</title>
        <authorList>
            <person name="Cai X."/>
            <person name="Sun X."/>
            <person name="Xu C."/>
            <person name="Sun H."/>
            <person name="Wang X."/>
            <person name="Ge C."/>
            <person name="Zhang Z."/>
            <person name="Wang Q."/>
            <person name="Fei Z."/>
            <person name="Jiao C."/>
            <person name="Wang Q."/>
        </authorList>
    </citation>
    <scope>NUCLEOTIDE SEQUENCE [LARGE SCALE GENOMIC DNA]</scope>
    <source>
        <strain evidence="23">cv. Varoflay</strain>
    </source>
</reference>
<dbReference type="Proteomes" id="UP000813463">
    <property type="component" value="Chromosome 5"/>
</dbReference>
<evidence type="ECO:0000256" key="4">
    <source>
        <dbReference type="ARBA" id="ARBA00012313"/>
    </source>
</evidence>
<dbReference type="GO" id="GO:0020037">
    <property type="term" value="F:heme binding"/>
    <property type="evidence" value="ECO:0007669"/>
    <property type="project" value="UniProtKB-UniRule"/>
</dbReference>
<dbReference type="GO" id="GO:0006979">
    <property type="term" value="P:response to oxidative stress"/>
    <property type="evidence" value="ECO:0007669"/>
    <property type="project" value="UniProtKB-UniRule"/>
</dbReference>
<evidence type="ECO:0000256" key="1">
    <source>
        <dbReference type="ARBA" id="ARBA00000189"/>
    </source>
</evidence>
<evidence type="ECO:0000256" key="8">
    <source>
        <dbReference type="ARBA" id="ARBA00022723"/>
    </source>
</evidence>
<dbReference type="InterPro" id="IPR010255">
    <property type="entry name" value="Haem_peroxidase_sf"/>
</dbReference>
<dbReference type="OrthoDB" id="2113341at2759"/>
<evidence type="ECO:0000256" key="6">
    <source>
        <dbReference type="ARBA" id="ARBA00022559"/>
    </source>
</evidence>
<dbReference type="GO" id="GO:0042744">
    <property type="term" value="P:hydrogen peroxide catabolic process"/>
    <property type="evidence" value="ECO:0007669"/>
    <property type="project" value="UniProtKB-KW"/>
</dbReference>
<feature type="binding site" evidence="18">
    <location>
        <position position="200"/>
    </location>
    <ligand>
        <name>Ca(2+)</name>
        <dbReference type="ChEBI" id="CHEBI:29108"/>
        <label>2</label>
    </ligand>
</feature>
<evidence type="ECO:0000256" key="16">
    <source>
        <dbReference type="PIRSR" id="PIRSR600823-1"/>
    </source>
</evidence>
<dbReference type="GO" id="GO:0140825">
    <property type="term" value="F:lactoperoxidase activity"/>
    <property type="evidence" value="ECO:0007669"/>
    <property type="project" value="UniProtKB-EC"/>
</dbReference>
<sequence>MASSKNYYMAPFASLCMFLLLLSFTNTASAQRGLSTNFYRTRCPNFATIVQSAVRSAVRNEQRMGASLLRLHFHDCFVGGCDASVLLDAQGGEKQSVHNVGSLRGFGVIDTIKQRLEAACPGVVSCADILSLAAKESVVALGGPSWNVEFGRRDSTSRPSASAADAELPFGSDNVPNLVSLFSRKGFSVRELVALSGAHTVGQARCLRFRDRAHREQNILPSFAQFLQRICPLNGGDNNLGPLDVRSPNAFNNDYFRDLTNFQGLLHSDQVLFTGRGSQTDAIVRLYANNQGVFFNDFAAAMLKMSRLRVLTGRTGTIRRNCRR</sequence>
<dbReference type="EC" id="1.11.1.7" evidence="4 21"/>
<keyword evidence="23" id="KW-1185">Reference proteome</keyword>
<dbReference type="AlphaFoldDB" id="A0A9R0JKV0"/>
<feature type="binding site" evidence="18">
    <location>
        <position position="93"/>
    </location>
    <ligand>
        <name>Ca(2+)</name>
        <dbReference type="ChEBI" id="CHEBI:29108"/>
        <label>1</label>
    </ligand>
</feature>
<dbReference type="Gene3D" id="1.10.520.10">
    <property type="match status" value="1"/>
</dbReference>
<dbReference type="InterPro" id="IPR000823">
    <property type="entry name" value="Peroxidase_pln"/>
</dbReference>
<dbReference type="InterPro" id="IPR019794">
    <property type="entry name" value="Peroxidases_AS"/>
</dbReference>
<comment type="cofactor">
    <cofactor evidence="18 21">
        <name>heme b</name>
        <dbReference type="ChEBI" id="CHEBI:60344"/>
    </cofactor>
    <text evidence="18 21">Binds 1 heme b (iron(II)-protoporphyrin IX) group per subunit.</text>
</comment>
<dbReference type="PROSITE" id="PS50873">
    <property type="entry name" value="PEROXIDASE_4"/>
    <property type="match status" value="1"/>
</dbReference>
<organism evidence="23 24">
    <name type="scientific">Spinacia oleracea</name>
    <name type="common">Spinach</name>
    <dbReference type="NCBI Taxonomy" id="3562"/>
    <lineage>
        <taxon>Eukaryota</taxon>
        <taxon>Viridiplantae</taxon>
        <taxon>Streptophyta</taxon>
        <taxon>Embryophyta</taxon>
        <taxon>Tracheophyta</taxon>
        <taxon>Spermatophyta</taxon>
        <taxon>Magnoliopsida</taxon>
        <taxon>eudicotyledons</taxon>
        <taxon>Gunneridae</taxon>
        <taxon>Pentapetalae</taxon>
        <taxon>Caryophyllales</taxon>
        <taxon>Chenopodiaceae</taxon>
        <taxon>Chenopodioideae</taxon>
        <taxon>Anserineae</taxon>
        <taxon>Spinacia</taxon>
    </lineage>
</organism>
<comment type="catalytic activity">
    <reaction evidence="1 21">
        <text>2 a phenolic donor + H2O2 = 2 a phenolic radical donor + 2 H2O</text>
        <dbReference type="Rhea" id="RHEA:56136"/>
        <dbReference type="ChEBI" id="CHEBI:15377"/>
        <dbReference type="ChEBI" id="CHEBI:16240"/>
        <dbReference type="ChEBI" id="CHEBI:139520"/>
        <dbReference type="ChEBI" id="CHEBI:139521"/>
        <dbReference type="EC" id="1.11.1.7"/>
    </reaction>
</comment>
<dbReference type="Gene3D" id="1.10.420.10">
    <property type="entry name" value="Peroxidase, domain 2"/>
    <property type="match status" value="1"/>
</dbReference>
<protein>
    <recommendedName>
        <fullName evidence="4 21">Peroxidase</fullName>
        <ecNumber evidence="4 21">1.11.1.7</ecNumber>
    </recommendedName>
</protein>
<feature type="binding site" evidence="18">
    <location>
        <position position="78"/>
    </location>
    <ligand>
        <name>Ca(2+)</name>
        <dbReference type="ChEBI" id="CHEBI:29108"/>
        <label>1</label>
    </ligand>
</feature>
<keyword evidence="14" id="KW-0325">Glycoprotein</keyword>
<dbReference type="PROSITE" id="PS00435">
    <property type="entry name" value="PEROXIDASE_1"/>
    <property type="match status" value="1"/>
</dbReference>
<keyword evidence="8 18" id="KW-0479">Metal-binding</keyword>
<evidence type="ECO:0000256" key="15">
    <source>
        <dbReference type="ARBA" id="ARBA00023324"/>
    </source>
</evidence>
<comment type="similarity">
    <text evidence="21">Belongs to the peroxidase family. Classical plant (class III) peroxidase subfamily.</text>
</comment>
<keyword evidence="5 21" id="KW-0964">Secreted</keyword>
<evidence type="ECO:0000256" key="2">
    <source>
        <dbReference type="ARBA" id="ARBA00002322"/>
    </source>
</evidence>
<dbReference type="PRINTS" id="PR00458">
    <property type="entry name" value="PEROXIDASE"/>
</dbReference>
<feature type="binding site" evidence="18">
    <location>
        <position position="84"/>
    </location>
    <ligand>
        <name>Ca(2+)</name>
        <dbReference type="ChEBI" id="CHEBI:29108"/>
        <label>1</label>
    </ligand>
</feature>
<dbReference type="PRINTS" id="PR00461">
    <property type="entry name" value="PLPEROXIDASE"/>
</dbReference>
<keyword evidence="15 21" id="KW-0376">Hydrogen peroxide</keyword>
<name>A0A9R0JKV0_SPIOL</name>
<dbReference type="GO" id="GO:0005576">
    <property type="term" value="C:extracellular region"/>
    <property type="evidence" value="ECO:0007669"/>
    <property type="project" value="UniProtKB-SubCell"/>
</dbReference>
<keyword evidence="11 21" id="KW-0560">Oxidoreductase</keyword>
<feature type="disulfide bond" evidence="20">
    <location>
        <begin position="126"/>
        <end position="322"/>
    </location>
</feature>
<dbReference type="GO" id="GO:0004601">
    <property type="term" value="F:peroxidase activity"/>
    <property type="evidence" value="ECO:0000318"/>
    <property type="project" value="GO_Central"/>
</dbReference>